<dbReference type="EMBL" id="LR778301">
    <property type="protein sequence ID" value="CAB1369536.1"/>
    <property type="molecule type" value="Genomic_DNA"/>
</dbReference>
<evidence type="ECO:0000313" key="1">
    <source>
        <dbReference type="EMBL" id="CAB1369536.1"/>
    </source>
</evidence>
<accession>A0A6S6Y2U8</accession>
<evidence type="ECO:0000313" key="2">
    <source>
        <dbReference type="Proteomes" id="UP000515733"/>
    </source>
</evidence>
<sequence length="100" mass="11340">MAYGVISHMKAKEVFRVKQSHGKGIVEIVIWQVPTPVPPSEHPYKYRLVYVVNGKWVVGYDNERGKGDHKHLGDTELPYGFVSPQQLMADFMADVKGVEQ</sequence>
<dbReference type="Pfam" id="PF20126">
    <property type="entry name" value="TumE"/>
    <property type="match status" value="1"/>
</dbReference>
<dbReference type="InterPro" id="IPR045397">
    <property type="entry name" value="TumE-like"/>
</dbReference>
<protein>
    <submittedName>
        <fullName evidence="1">Uncharacterized protein</fullName>
    </submittedName>
</protein>
<dbReference type="KEGG" id="doe:DENOEST_2371"/>
<gene>
    <name evidence="1" type="ORF">DENOEST_2371</name>
</gene>
<reference evidence="1 2" key="1">
    <citation type="submission" date="2020-03" db="EMBL/GenBank/DDBJ databases">
        <authorList>
            <consortium name="Genoscope - CEA"/>
            <person name="William W."/>
        </authorList>
    </citation>
    <scope>NUCLEOTIDE SEQUENCE [LARGE SCALE GENOMIC DNA]</scope>
    <source>
        <strain evidence="2">DSM 16959</strain>
    </source>
</reference>
<name>A0A6S6Y2U8_9PROT</name>
<keyword evidence="2" id="KW-1185">Reference proteome</keyword>
<dbReference type="AlphaFoldDB" id="A0A6S6Y2U8"/>
<proteinExistence type="predicted"/>
<organism evidence="1 2">
    <name type="scientific">Denitratisoma oestradiolicum</name>
    <dbReference type="NCBI Taxonomy" id="311182"/>
    <lineage>
        <taxon>Bacteria</taxon>
        <taxon>Pseudomonadati</taxon>
        <taxon>Pseudomonadota</taxon>
        <taxon>Betaproteobacteria</taxon>
        <taxon>Nitrosomonadales</taxon>
        <taxon>Sterolibacteriaceae</taxon>
        <taxon>Denitratisoma</taxon>
    </lineage>
</organism>
<dbReference type="Proteomes" id="UP000515733">
    <property type="component" value="Chromosome"/>
</dbReference>